<evidence type="ECO:0000256" key="10">
    <source>
        <dbReference type="ARBA" id="ARBA00023002"/>
    </source>
</evidence>
<protein>
    <recommendedName>
        <fullName evidence="5">Epoxyqueuosine reductase QueH</fullName>
        <ecNumber evidence="4">1.17.99.6</ecNumber>
    </recommendedName>
    <alternativeName>
        <fullName evidence="15">Queuosine biosynthesis protein QueH</fullName>
    </alternativeName>
</protein>
<proteinExistence type="inferred from homology"/>
<dbReference type="GO" id="GO:0051539">
    <property type="term" value="F:4 iron, 4 sulfur cluster binding"/>
    <property type="evidence" value="ECO:0007669"/>
    <property type="project" value="UniProtKB-KW"/>
</dbReference>
<dbReference type="EMBL" id="KJ631389">
    <property type="protein sequence ID" value="AIF26029.1"/>
    <property type="molecule type" value="Genomic_DNA"/>
</dbReference>
<dbReference type="PANTHER" id="PTHR36701:SF1">
    <property type="entry name" value="EPOXYQUEUOSINE REDUCTASE QUEH"/>
    <property type="match status" value="1"/>
</dbReference>
<evidence type="ECO:0000256" key="16">
    <source>
        <dbReference type="ARBA" id="ARBA00047415"/>
    </source>
</evidence>
<evidence type="ECO:0000256" key="1">
    <source>
        <dbReference type="ARBA" id="ARBA00002268"/>
    </source>
</evidence>
<reference evidence="17" key="1">
    <citation type="submission" date="2014-03" db="EMBL/GenBank/DDBJ databases">
        <title>A sequence of cellulolytic fosmid clone of goat rumen metagenome.</title>
        <authorList>
            <person name="Lee K.-T."/>
            <person name="Kim J.-Y."/>
            <person name="Kim Y.-J."/>
            <person name="Ahn J.-H."/>
            <person name="Park M.-N."/>
            <person name="Kim J.-H."/>
            <person name="Kim T.-H."/>
        </authorList>
    </citation>
    <scope>NUCLEOTIDE SEQUENCE</scope>
</reference>
<comment type="function">
    <text evidence="1">Catalyzes the conversion of epoxyqueuosine (oQ) to queuosine (Q), which is a hypermodified base found in the wobble positions of tRNA(Asp), tRNA(Asn), tRNA(His) and tRNA(Tyr).</text>
</comment>
<dbReference type="InterPro" id="IPR003828">
    <property type="entry name" value="QueH"/>
</dbReference>
<dbReference type="UniPathway" id="UPA00392"/>
<keyword evidence="11" id="KW-0408">Iron</keyword>
<evidence type="ECO:0000256" key="4">
    <source>
        <dbReference type="ARBA" id="ARBA00012622"/>
    </source>
</evidence>
<comment type="catalytic activity">
    <reaction evidence="16">
        <text>epoxyqueuosine(34) in tRNA + AH2 = queuosine(34) in tRNA + A + H2O</text>
        <dbReference type="Rhea" id="RHEA:32159"/>
        <dbReference type="Rhea" id="RHEA-COMP:18571"/>
        <dbReference type="Rhea" id="RHEA-COMP:18582"/>
        <dbReference type="ChEBI" id="CHEBI:13193"/>
        <dbReference type="ChEBI" id="CHEBI:15377"/>
        <dbReference type="ChEBI" id="CHEBI:17499"/>
        <dbReference type="ChEBI" id="CHEBI:194431"/>
        <dbReference type="ChEBI" id="CHEBI:194443"/>
        <dbReference type="EC" id="1.17.99.6"/>
    </reaction>
</comment>
<organism evidence="17">
    <name type="scientific">uncultured bacterium Ad_125_D08</name>
    <dbReference type="NCBI Taxonomy" id="1489285"/>
    <lineage>
        <taxon>Bacteria</taxon>
        <taxon>environmental samples</taxon>
    </lineage>
</organism>
<keyword evidence="13" id="KW-1015">Disulfide bond</keyword>
<evidence type="ECO:0000256" key="7">
    <source>
        <dbReference type="ARBA" id="ARBA00022694"/>
    </source>
</evidence>
<evidence type="ECO:0000256" key="15">
    <source>
        <dbReference type="ARBA" id="ARBA00031446"/>
    </source>
</evidence>
<comment type="pathway">
    <text evidence="2">tRNA modification; tRNA-queuosine biosynthesis.</text>
</comment>
<comment type="similarity">
    <text evidence="3">Belongs to the QueH family.</text>
</comment>
<evidence type="ECO:0000256" key="5">
    <source>
        <dbReference type="ARBA" id="ARBA00016895"/>
    </source>
</evidence>
<dbReference type="PANTHER" id="PTHR36701">
    <property type="entry name" value="EPOXYQUEUOSINE REDUCTASE QUEH"/>
    <property type="match status" value="1"/>
</dbReference>
<keyword evidence="6" id="KW-0004">4Fe-4S</keyword>
<evidence type="ECO:0000256" key="9">
    <source>
        <dbReference type="ARBA" id="ARBA00022785"/>
    </source>
</evidence>
<keyword evidence="12" id="KW-0411">Iron-sulfur</keyword>
<dbReference type="EC" id="1.17.99.6" evidence="4"/>
<keyword evidence="9" id="KW-0671">Queuosine biosynthesis</keyword>
<name>A0A0B4N028_9BACT</name>
<evidence type="ECO:0000256" key="14">
    <source>
        <dbReference type="ARBA" id="ARBA00023284"/>
    </source>
</evidence>
<evidence type="ECO:0000313" key="17">
    <source>
        <dbReference type="EMBL" id="AIF26029.1"/>
    </source>
</evidence>
<dbReference type="GO" id="GO:0052693">
    <property type="term" value="F:epoxyqueuosine reductase activity"/>
    <property type="evidence" value="ECO:0007669"/>
    <property type="project" value="UniProtKB-EC"/>
</dbReference>
<sequence length="213" mass="23901">MNTNYQIEMERELARIVESARRPRLLLHACCAPCSSYVLEALNRFFDIDLFYYNPNIAPRQEYDRRIGELERLVSQLPHENDMRVIPGDYDNAAFMDLCRGHEHDREGGPRCALCFRMRLGATAFMARELDSDYFATTLTISPLKDARLLNAIGEELAREAGVRWLYADFKKKTASSAPVSSPVNTGCTGRIIAGACFRGGAGGRKEGVGSRQ</sequence>
<keyword evidence="7" id="KW-0819">tRNA processing</keyword>
<evidence type="ECO:0000256" key="8">
    <source>
        <dbReference type="ARBA" id="ARBA00022723"/>
    </source>
</evidence>
<evidence type="ECO:0000256" key="12">
    <source>
        <dbReference type="ARBA" id="ARBA00023014"/>
    </source>
</evidence>
<keyword evidence="10" id="KW-0560">Oxidoreductase</keyword>
<evidence type="ECO:0000256" key="3">
    <source>
        <dbReference type="ARBA" id="ARBA00008207"/>
    </source>
</evidence>
<dbReference type="AlphaFoldDB" id="A0A0B4N028"/>
<keyword evidence="14" id="KW-0676">Redox-active center</keyword>
<evidence type="ECO:0000256" key="2">
    <source>
        <dbReference type="ARBA" id="ARBA00004691"/>
    </source>
</evidence>
<evidence type="ECO:0000256" key="6">
    <source>
        <dbReference type="ARBA" id="ARBA00022485"/>
    </source>
</evidence>
<dbReference type="GO" id="GO:0008616">
    <property type="term" value="P:tRNA queuosine(34) biosynthetic process"/>
    <property type="evidence" value="ECO:0007669"/>
    <property type="project" value="UniProtKB-UniPathway"/>
</dbReference>
<evidence type="ECO:0000256" key="13">
    <source>
        <dbReference type="ARBA" id="ARBA00023157"/>
    </source>
</evidence>
<dbReference type="GO" id="GO:0046872">
    <property type="term" value="F:metal ion binding"/>
    <property type="evidence" value="ECO:0007669"/>
    <property type="project" value="UniProtKB-KW"/>
</dbReference>
<evidence type="ECO:0000256" key="11">
    <source>
        <dbReference type="ARBA" id="ARBA00023004"/>
    </source>
</evidence>
<dbReference type="Pfam" id="PF02677">
    <property type="entry name" value="QueH"/>
    <property type="match status" value="1"/>
</dbReference>
<accession>A0A0B4N028</accession>
<keyword evidence="8" id="KW-0479">Metal-binding</keyword>